<evidence type="ECO:0000256" key="1">
    <source>
        <dbReference type="SAM" id="MobiDB-lite"/>
    </source>
</evidence>
<feature type="compositionally biased region" description="Low complexity" evidence="1">
    <location>
        <begin position="120"/>
        <end position="132"/>
    </location>
</feature>
<comment type="caution">
    <text evidence="2">The sequence shown here is derived from an EMBL/GenBank/DDBJ whole genome shotgun (WGS) entry which is preliminary data.</text>
</comment>
<dbReference type="EMBL" id="CAJVCH010182718">
    <property type="protein sequence ID" value="CAG7729700.1"/>
    <property type="molecule type" value="Genomic_DNA"/>
</dbReference>
<dbReference type="AlphaFoldDB" id="A0A8J2KPN6"/>
<accession>A0A8J2KPN6</accession>
<reference evidence="2" key="1">
    <citation type="submission" date="2021-06" db="EMBL/GenBank/DDBJ databases">
        <authorList>
            <person name="Hodson N. C."/>
            <person name="Mongue J. A."/>
            <person name="Jaron S. K."/>
        </authorList>
    </citation>
    <scope>NUCLEOTIDE SEQUENCE</scope>
</reference>
<organism evidence="2 3">
    <name type="scientific">Allacma fusca</name>
    <dbReference type="NCBI Taxonomy" id="39272"/>
    <lineage>
        <taxon>Eukaryota</taxon>
        <taxon>Metazoa</taxon>
        <taxon>Ecdysozoa</taxon>
        <taxon>Arthropoda</taxon>
        <taxon>Hexapoda</taxon>
        <taxon>Collembola</taxon>
        <taxon>Symphypleona</taxon>
        <taxon>Sminthuridae</taxon>
        <taxon>Allacma</taxon>
    </lineage>
</organism>
<feature type="non-terminal residue" evidence="2">
    <location>
        <position position="1"/>
    </location>
</feature>
<feature type="region of interest" description="Disordered" evidence="1">
    <location>
        <begin position="118"/>
        <end position="141"/>
    </location>
</feature>
<gene>
    <name evidence="2" type="ORF">AFUS01_LOCUS18395</name>
</gene>
<dbReference type="OrthoDB" id="8281944at2759"/>
<proteinExistence type="predicted"/>
<keyword evidence="3" id="KW-1185">Reference proteome</keyword>
<evidence type="ECO:0000313" key="2">
    <source>
        <dbReference type="EMBL" id="CAG7729700.1"/>
    </source>
</evidence>
<sequence length="235" mass="26201">SLEDWLSLFTSNLATPSDGAGGIRGVVQSAWKQFWSVSCQYSSVISRSKRSIEIPQGTDDAQVFFDYLYPSADVTIEDAKSKGRSEFSGRGFASWVDDVIDVWHTECETRRMQAADDAFTPTTPTPYVKTTPSGNSSDLDRFDFSNETDLTESANRTYRQFLGLPLPTLIPTVIPTLLPLPTFSPLALKKENKFFAQFGGDIEYFIPLVGYGIPFDGEITVLGFHGFKGLFPYRR</sequence>
<protein>
    <submittedName>
        <fullName evidence="2">Uncharacterized protein</fullName>
    </submittedName>
</protein>
<dbReference type="Proteomes" id="UP000708208">
    <property type="component" value="Unassembled WGS sequence"/>
</dbReference>
<name>A0A8J2KPN6_9HEXA</name>
<evidence type="ECO:0000313" key="3">
    <source>
        <dbReference type="Proteomes" id="UP000708208"/>
    </source>
</evidence>